<dbReference type="InterPro" id="IPR006311">
    <property type="entry name" value="TAT_signal"/>
</dbReference>
<dbReference type="RefSeq" id="WP_340289398.1">
    <property type="nucleotide sequence ID" value="NZ_JBBJUP010000008.1"/>
</dbReference>
<comment type="similarity">
    <text evidence="2">Belongs to the oxygen-dependent FAD-linked oxidoreductase family.</text>
</comment>
<dbReference type="Gene3D" id="3.30.465.10">
    <property type="match status" value="1"/>
</dbReference>
<dbReference type="PROSITE" id="PS51318">
    <property type="entry name" value="TAT"/>
    <property type="match status" value="1"/>
</dbReference>
<evidence type="ECO:0000313" key="8">
    <source>
        <dbReference type="EMBL" id="MEJ8279544.1"/>
    </source>
</evidence>
<dbReference type="PROSITE" id="PS51387">
    <property type="entry name" value="FAD_PCMH"/>
    <property type="match status" value="1"/>
</dbReference>
<keyword evidence="6" id="KW-0732">Signal</keyword>
<dbReference type="InterPro" id="IPR036318">
    <property type="entry name" value="FAD-bd_PCMH-like_sf"/>
</dbReference>
<feature type="domain" description="FAD-binding PCMH-type" evidence="7">
    <location>
        <begin position="75"/>
        <end position="245"/>
    </location>
</feature>
<reference evidence="8 9" key="1">
    <citation type="submission" date="2024-03" db="EMBL/GenBank/DDBJ databases">
        <title>Draft genome sequence of Pseudonocardia sp. DW16-2.</title>
        <authorList>
            <person name="Duangmal K."/>
        </authorList>
    </citation>
    <scope>NUCLEOTIDE SEQUENCE [LARGE SCALE GENOMIC DNA]</scope>
    <source>
        <strain evidence="8 9">DW16-2</strain>
    </source>
</reference>
<dbReference type="InterPro" id="IPR016167">
    <property type="entry name" value="FAD-bd_PCMH_sub1"/>
</dbReference>
<gene>
    <name evidence="8" type="ORF">WJX68_11435</name>
</gene>
<dbReference type="Pfam" id="PF08031">
    <property type="entry name" value="BBE"/>
    <property type="match status" value="1"/>
</dbReference>
<evidence type="ECO:0000256" key="2">
    <source>
        <dbReference type="ARBA" id="ARBA00005466"/>
    </source>
</evidence>
<dbReference type="PANTHER" id="PTHR42973:SF39">
    <property type="entry name" value="FAD-BINDING PCMH-TYPE DOMAIN-CONTAINING PROTEIN"/>
    <property type="match status" value="1"/>
</dbReference>
<dbReference type="PANTHER" id="PTHR42973">
    <property type="entry name" value="BINDING OXIDOREDUCTASE, PUTATIVE (AFU_ORTHOLOGUE AFUA_1G17690)-RELATED"/>
    <property type="match status" value="1"/>
</dbReference>
<feature type="signal peptide" evidence="6">
    <location>
        <begin position="1"/>
        <end position="19"/>
    </location>
</feature>
<organism evidence="8 9">
    <name type="scientific">Pseudonocardia spirodelae</name>
    <dbReference type="NCBI Taxonomy" id="3133431"/>
    <lineage>
        <taxon>Bacteria</taxon>
        <taxon>Bacillati</taxon>
        <taxon>Actinomycetota</taxon>
        <taxon>Actinomycetes</taxon>
        <taxon>Pseudonocardiales</taxon>
        <taxon>Pseudonocardiaceae</taxon>
        <taxon>Pseudonocardia</taxon>
    </lineage>
</organism>
<evidence type="ECO:0000313" key="9">
    <source>
        <dbReference type="Proteomes" id="UP001364211"/>
    </source>
</evidence>
<dbReference type="InterPro" id="IPR050416">
    <property type="entry name" value="FAD-linked_Oxidoreductase"/>
</dbReference>
<dbReference type="SUPFAM" id="SSF56176">
    <property type="entry name" value="FAD-binding/transporter-associated domain-like"/>
    <property type="match status" value="1"/>
</dbReference>
<dbReference type="Proteomes" id="UP001364211">
    <property type="component" value="Unassembled WGS sequence"/>
</dbReference>
<evidence type="ECO:0000256" key="6">
    <source>
        <dbReference type="SAM" id="SignalP"/>
    </source>
</evidence>
<dbReference type="Gene3D" id="3.40.462.20">
    <property type="match status" value="1"/>
</dbReference>
<dbReference type="InterPro" id="IPR006094">
    <property type="entry name" value="Oxid_FAD_bind_N"/>
</dbReference>
<proteinExistence type="inferred from homology"/>
<keyword evidence="3" id="KW-0285">Flavoprotein</keyword>
<feature type="chain" id="PRO_5046827643" evidence="6">
    <location>
        <begin position="20"/>
        <end position="483"/>
    </location>
</feature>
<evidence type="ECO:0000256" key="1">
    <source>
        <dbReference type="ARBA" id="ARBA00001974"/>
    </source>
</evidence>
<dbReference type="PROSITE" id="PS51257">
    <property type="entry name" value="PROKAR_LIPOPROTEIN"/>
    <property type="match status" value="1"/>
</dbReference>
<evidence type="ECO:0000256" key="3">
    <source>
        <dbReference type="ARBA" id="ARBA00022630"/>
    </source>
</evidence>
<dbReference type="Pfam" id="PF01565">
    <property type="entry name" value="FAD_binding_4"/>
    <property type="match status" value="1"/>
</dbReference>
<comment type="caution">
    <text evidence="8">The sequence shown here is derived from an EMBL/GenBank/DDBJ whole genome shotgun (WGS) entry which is preliminary data.</text>
</comment>
<protein>
    <submittedName>
        <fullName evidence="8">FAD-binding protein</fullName>
    </submittedName>
</protein>
<dbReference type="InterPro" id="IPR016169">
    <property type="entry name" value="FAD-bd_PCMH_sub2"/>
</dbReference>
<dbReference type="EMBL" id="JBBJUP010000008">
    <property type="protein sequence ID" value="MEJ8279544.1"/>
    <property type="molecule type" value="Genomic_DNA"/>
</dbReference>
<dbReference type="Gene3D" id="3.30.43.10">
    <property type="entry name" value="Uridine Diphospho-n-acetylenolpyruvylglucosamine Reductase, domain 2"/>
    <property type="match status" value="1"/>
</dbReference>
<dbReference type="InterPro" id="IPR012951">
    <property type="entry name" value="BBE"/>
</dbReference>
<evidence type="ECO:0000256" key="5">
    <source>
        <dbReference type="ARBA" id="ARBA00023002"/>
    </source>
</evidence>
<accession>A0ABU8T6J4</accession>
<name>A0ABU8T6J4_9PSEU</name>
<evidence type="ECO:0000256" key="4">
    <source>
        <dbReference type="ARBA" id="ARBA00022827"/>
    </source>
</evidence>
<keyword evidence="5" id="KW-0560">Oxidoreductase</keyword>
<keyword evidence="4" id="KW-0274">FAD</keyword>
<comment type="cofactor">
    <cofactor evidence="1">
        <name>FAD</name>
        <dbReference type="ChEBI" id="CHEBI:57692"/>
    </cofactor>
</comment>
<sequence>MPLSRRGLLTAVVAGAASAAACSAPGPPQLPPPAPRARPGGAVDWDALAARLPGGLLRPGSADYDRARRVYNIGFDGRRPAALAVCGSADDVRACLDAAGGRVPVAALGGGHGYGGYALPDGGLVVDLRRMNGVAPAADGTVAVGPGALLRDVYDGVAAAGRALPAGFCPTVGITGLLLGGGIGPLARSMGLTCDRLIAAEVVTGDGRVLTASAASEPDLFWALRGGGGGNAGIVTALTLSTEPAPAVLTVFTLTFSAADAAAACAAWRDVMAGAPRELWCNLTLSANGRTATAKVAGCLVGDDAAPWLDALARGTAGPRRREVRRLGFAEAMRHFGAGGDRQDFVASSRIVPGPSFDPEDVLGPLAGRRRLDVILDPLGGRVADPAPGDTAFVHRTAFATAQVYATVTDAGRDAAASAVAEVLAGLAARGMGGGYVNYIDPALPGWGRAYHGDNLARLQRVAATYDPDRVLGFAQDVRAAVA</sequence>
<dbReference type="InterPro" id="IPR016166">
    <property type="entry name" value="FAD-bd_PCMH"/>
</dbReference>
<evidence type="ECO:0000259" key="7">
    <source>
        <dbReference type="PROSITE" id="PS51387"/>
    </source>
</evidence>
<keyword evidence="9" id="KW-1185">Reference proteome</keyword>